<keyword evidence="5" id="KW-0648">Protein biosynthesis</keyword>
<dbReference type="RefSeq" id="XP_025352812.1">
    <property type="nucleotide sequence ID" value="XM_025501464.1"/>
</dbReference>
<feature type="region of interest" description="Disordered" evidence="9">
    <location>
        <begin position="607"/>
        <end position="626"/>
    </location>
</feature>
<dbReference type="InterPro" id="IPR029044">
    <property type="entry name" value="Nucleotide-diphossugar_trans"/>
</dbReference>
<dbReference type="InterPro" id="IPR051960">
    <property type="entry name" value="eIF2B_gamma"/>
</dbReference>
<evidence type="ECO:0000313" key="11">
    <source>
        <dbReference type="EMBL" id="PWN32510.1"/>
    </source>
</evidence>
<evidence type="ECO:0000256" key="2">
    <source>
        <dbReference type="ARBA" id="ARBA00007878"/>
    </source>
</evidence>
<dbReference type="EMBL" id="KZ819605">
    <property type="protein sequence ID" value="PWN32510.1"/>
    <property type="molecule type" value="Genomic_DNA"/>
</dbReference>
<evidence type="ECO:0000256" key="7">
    <source>
        <dbReference type="ARBA" id="ARBA00044229"/>
    </source>
</evidence>
<dbReference type="GO" id="GO:0005085">
    <property type="term" value="F:guanyl-nucleotide exchange factor activity"/>
    <property type="evidence" value="ECO:0007669"/>
    <property type="project" value="TreeGrafter"/>
</dbReference>
<dbReference type="AlphaFoldDB" id="A0A316V4R2"/>
<feature type="compositionally biased region" description="Acidic residues" evidence="9">
    <location>
        <begin position="615"/>
        <end position="626"/>
    </location>
</feature>
<dbReference type="PANTHER" id="PTHR45989:SF1">
    <property type="entry name" value="TRANSLATION INITIATION FACTOR EIF-2B SUBUNIT GAMMA"/>
    <property type="match status" value="1"/>
</dbReference>
<evidence type="ECO:0000256" key="3">
    <source>
        <dbReference type="ARBA" id="ARBA00022490"/>
    </source>
</evidence>
<dbReference type="OrthoDB" id="1733332at2759"/>
<dbReference type="GO" id="GO:0003743">
    <property type="term" value="F:translation initiation factor activity"/>
    <property type="evidence" value="ECO:0007669"/>
    <property type="project" value="UniProtKB-KW"/>
</dbReference>
<dbReference type="GO" id="GO:0002183">
    <property type="term" value="P:cytoplasmic translational initiation"/>
    <property type="evidence" value="ECO:0007669"/>
    <property type="project" value="TreeGrafter"/>
</dbReference>
<organism evidence="11 12">
    <name type="scientific">Meira miltonrushii</name>
    <dbReference type="NCBI Taxonomy" id="1280837"/>
    <lineage>
        <taxon>Eukaryota</taxon>
        <taxon>Fungi</taxon>
        <taxon>Dikarya</taxon>
        <taxon>Basidiomycota</taxon>
        <taxon>Ustilaginomycotina</taxon>
        <taxon>Exobasidiomycetes</taxon>
        <taxon>Exobasidiales</taxon>
        <taxon>Brachybasidiaceae</taxon>
        <taxon>Meira</taxon>
    </lineage>
</organism>
<dbReference type="Proteomes" id="UP000245771">
    <property type="component" value="Unassembled WGS sequence"/>
</dbReference>
<accession>A0A316V4R2</accession>
<comment type="subcellular location">
    <subcellularLocation>
        <location evidence="1">Cytoplasm</location>
        <location evidence="1">Cytosol</location>
    </subcellularLocation>
</comment>
<name>A0A316V4R2_9BASI</name>
<evidence type="ECO:0000256" key="6">
    <source>
        <dbReference type="ARBA" id="ARBA00044196"/>
    </source>
</evidence>
<dbReference type="PANTHER" id="PTHR45989">
    <property type="entry name" value="TRANSLATION INITIATION FACTOR EIF-2B SUBUNIT GAMMA"/>
    <property type="match status" value="1"/>
</dbReference>
<evidence type="ECO:0000256" key="8">
    <source>
        <dbReference type="ARBA" id="ARBA00046432"/>
    </source>
</evidence>
<dbReference type="SUPFAM" id="SSF53448">
    <property type="entry name" value="Nucleotide-diphospho-sugar transferases"/>
    <property type="match status" value="1"/>
</dbReference>
<evidence type="ECO:0000256" key="4">
    <source>
        <dbReference type="ARBA" id="ARBA00022540"/>
    </source>
</evidence>
<dbReference type="Gene3D" id="2.160.10.10">
    <property type="entry name" value="Hexapeptide repeat proteins"/>
    <property type="match status" value="1"/>
</dbReference>
<sequence length="626" mass="67353">MTTMINLTLLPVTPSQESTMKPVLTPIIYCGPGANLYPLCDEIASQPPSSIGSAEISSAKALLPLANRPMLAFALQSVFSAGLSNCIVLAHSSQHAAIVRALSTIKLVAPPNLAFLTDNKRRPKETKDHDRSTQGTITFIDPTLSGPPAIPTASSSAGANATSSASAITSYTANGSMRVELLPLGPYDGNTGVNKAPNEIQKNFRRGPLGTAELLRWIASIGKLDSDPLVLPVDLVAPAFPLRDLIDAYVQSQALSPRTPTACCALYERGAGEGVGKEREKEGPPRLISAYAPDEAESSNRLVFLQDSDLSEDLSIRRSLLEEMPQTRISTRLLDAHAYIFNKQQLLPLLESNPRLTSLRDHVLPLIAKASWMKGLREKANWHLPGERDDESDDVLMDTTEDLAVADSNGTLLHEEAIGRNSNGRSGSKQNEQIRCLTVVVRLDSSPSNGAEVSSSTLPRFIARANTVATYLESNRWLLRACQSQEDQSAFVMPDIVESSIQPISEPVEGTPNIAPSAQISQDSILGAHVRVGERASIKRSTIGHHCEIGRGARLSGCILMDGAKVGENVRLENVICCASSIIGDRCTLKDCDVAPGVHVAAETNVKNEKLVGEHEEEDEDDEEEG</sequence>
<evidence type="ECO:0000256" key="5">
    <source>
        <dbReference type="ARBA" id="ARBA00022917"/>
    </source>
</evidence>
<dbReference type="InParanoid" id="A0A316V4R2"/>
<keyword evidence="4" id="KW-0396">Initiation factor</keyword>
<protein>
    <recommendedName>
        <fullName evidence="6">Translation initiation factor eIF2B subunit gamma</fullName>
    </recommendedName>
    <alternativeName>
        <fullName evidence="7">eIF2B GDP-GTP exchange factor subunit gamma</fullName>
    </alternativeName>
</protein>
<evidence type="ECO:0000256" key="1">
    <source>
        <dbReference type="ARBA" id="ARBA00004514"/>
    </source>
</evidence>
<dbReference type="CDD" id="cd04652">
    <property type="entry name" value="LbH_eIF2B_gamma_C"/>
    <property type="match status" value="1"/>
</dbReference>
<evidence type="ECO:0000256" key="9">
    <source>
        <dbReference type="SAM" id="MobiDB-lite"/>
    </source>
</evidence>
<dbReference type="GO" id="GO:0005851">
    <property type="term" value="C:eukaryotic translation initiation factor 2B complex"/>
    <property type="evidence" value="ECO:0007669"/>
    <property type="project" value="TreeGrafter"/>
</dbReference>
<dbReference type="Gene3D" id="3.90.550.10">
    <property type="entry name" value="Spore Coat Polysaccharide Biosynthesis Protein SpsA, Chain A"/>
    <property type="match status" value="1"/>
</dbReference>
<feature type="domain" description="EIF2B subunit epsilon/gamma LbH" evidence="10">
    <location>
        <begin position="514"/>
        <end position="605"/>
    </location>
</feature>
<feature type="region of interest" description="Disordered" evidence="9">
    <location>
        <begin position="119"/>
        <end position="141"/>
    </location>
</feature>
<comment type="subunit">
    <text evidence="8">Component of the translation initiation factor 2B (eIF2B) complex which is a heterodecamer of two sets of five different subunits: alpha, beta, gamma, delta and epsilon. Subunits alpha, beta and delta comprise a regulatory subcomplex and subunits epsilon and gamma comprise a catalytic subcomplex. Within the complex, the hexameric regulatory complex resides at the center, with the two heterodimeric catalytic subcomplexes bound on opposite sides.</text>
</comment>
<keyword evidence="12" id="KW-1185">Reference proteome</keyword>
<evidence type="ECO:0000259" key="10">
    <source>
        <dbReference type="Pfam" id="PF25084"/>
    </source>
</evidence>
<reference evidence="11 12" key="1">
    <citation type="journal article" date="2018" name="Mol. Biol. Evol.">
        <title>Broad Genomic Sampling Reveals a Smut Pathogenic Ancestry of the Fungal Clade Ustilaginomycotina.</title>
        <authorList>
            <person name="Kijpornyongpan T."/>
            <person name="Mondo S.J."/>
            <person name="Barry K."/>
            <person name="Sandor L."/>
            <person name="Lee J."/>
            <person name="Lipzen A."/>
            <person name="Pangilinan J."/>
            <person name="LaButti K."/>
            <person name="Hainaut M."/>
            <person name="Henrissat B."/>
            <person name="Grigoriev I.V."/>
            <person name="Spatafora J.W."/>
            <person name="Aime M.C."/>
        </authorList>
    </citation>
    <scope>NUCLEOTIDE SEQUENCE [LARGE SCALE GENOMIC DNA]</scope>
    <source>
        <strain evidence="11 12">MCA 3882</strain>
    </source>
</reference>
<dbReference type="InterPro" id="IPR056764">
    <property type="entry name" value="LbH_EIF2B3/5"/>
</dbReference>
<proteinExistence type="inferred from homology"/>
<dbReference type="InterPro" id="IPR011004">
    <property type="entry name" value="Trimer_LpxA-like_sf"/>
</dbReference>
<evidence type="ECO:0000313" key="12">
    <source>
        <dbReference type="Proteomes" id="UP000245771"/>
    </source>
</evidence>
<dbReference type="GO" id="GO:0005829">
    <property type="term" value="C:cytosol"/>
    <property type="evidence" value="ECO:0007669"/>
    <property type="project" value="UniProtKB-SubCell"/>
</dbReference>
<dbReference type="SUPFAM" id="SSF51161">
    <property type="entry name" value="Trimeric LpxA-like enzymes"/>
    <property type="match status" value="1"/>
</dbReference>
<keyword evidence="3" id="KW-0963">Cytoplasm</keyword>
<comment type="similarity">
    <text evidence="2">Belongs to the eIF-2B gamma/epsilon subunits family.</text>
</comment>
<dbReference type="GeneID" id="37023245"/>
<dbReference type="Pfam" id="PF25084">
    <property type="entry name" value="LbH_EIF2B"/>
    <property type="match status" value="1"/>
</dbReference>
<dbReference type="STRING" id="1280837.A0A316V4R2"/>
<gene>
    <name evidence="11" type="ORF">FA14DRAFT_185605</name>
</gene>